<evidence type="ECO:0000313" key="10">
    <source>
        <dbReference type="EMBL" id="KAF6172985.1"/>
    </source>
</evidence>
<dbReference type="InterPro" id="IPR045315">
    <property type="entry name" value="Mtm1-like"/>
</dbReference>
<gene>
    <name evidence="10" type="ORF">GIB67_006361</name>
</gene>
<reference evidence="10 11" key="1">
    <citation type="journal article" date="2020" name="IScience">
        <title>Genome Sequencing of the Endangered Kingdonia uniflora (Circaeasteraceae, Ranunculales) Reveals Potential Mechanisms of Evolutionary Specialization.</title>
        <authorList>
            <person name="Sun Y."/>
            <person name="Deng T."/>
            <person name="Zhang A."/>
            <person name="Moore M.J."/>
            <person name="Landis J.B."/>
            <person name="Lin N."/>
            <person name="Zhang H."/>
            <person name="Zhang X."/>
            <person name="Huang J."/>
            <person name="Zhang X."/>
            <person name="Sun H."/>
            <person name="Wang H."/>
        </authorList>
    </citation>
    <scope>NUCLEOTIDE SEQUENCE [LARGE SCALE GENOMIC DNA]</scope>
    <source>
        <strain evidence="10">TB1705</strain>
        <tissue evidence="10">Leaf</tissue>
    </source>
</reference>
<sequence>MVSRSSVPSWMSAAASRVDFEGNVTSMAESMFVEGRETCSSQRHRPETLDFVERACAAGGAAVLSAILVNPLDIAKTRLQAQAAGVPYSPPQQPRINGHSISFGPMFSSLKCSPSCTRAGSVGTIAVCPPDCFQYKGTLDVFSKITRQVSALVSIFKAS</sequence>
<keyword evidence="6" id="KW-0999">Mitochondrion inner membrane</keyword>
<comment type="similarity">
    <text evidence="2">Belongs to the mitochondrial carrier (TC 2.A.29) family.</text>
</comment>
<dbReference type="AlphaFoldDB" id="A0A7J7P0M4"/>
<keyword evidence="5" id="KW-0677">Repeat</keyword>
<protein>
    <submittedName>
        <fullName evidence="10">Uncharacterized protein</fullName>
    </submittedName>
</protein>
<dbReference type="Pfam" id="PF00153">
    <property type="entry name" value="Mito_carr"/>
    <property type="match status" value="1"/>
</dbReference>
<dbReference type="InterPro" id="IPR023395">
    <property type="entry name" value="MCP_dom_sf"/>
</dbReference>
<dbReference type="Proteomes" id="UP000541444">
    <property type="component" value="Unassembled WGS sequence"/>
</dbReference>
<dbReference type="GO" id="GO:0005743">
    <property type="term" value="C:mitochondrial inner membrane"/>
    <property type="evidence" value="ECO:0007669"/>
    <property type="project" value="UniProtKB-SubCell"/>
</dbReference>
<keyword evidence="7" id="KW-1133">Transmembrane helix</keyword>
<dbReference type="GO" id="GO:1990542">
    <property type="term" value="P:mitochondrial transmembrane transport"/>
    <property type="evidence" value="ECO:0007669"/>
    <property type="project" value="InterPro"/>
</dbReference>
<dbReference type="InterPro" id="IPR018108">
    <property type="entry name" value="MCP_transmembrane"/>
</dbReference>
<organism evidence="10 11">
    <name type="scientific">Kingdonia uniflora</name>
    <dbReference type="NCBI Taxonomy" id="39325"/>
    <lineage>
        <taxon>Eukaryota</taxon>
        <taxon>Viridiplantae</taxon>
        <taxon>Streptophyta</taxon>
        <taxon>Embryophyta</taxon>
        <taxon>Tracheophyta</taxon>
        <taxon>Spermatophyta</taxon>
        <taxon>Magnoliopsida</taxon>
        <taxon>Ranunculales</taxon>
        <taxon>Circaeasteraceae</taxon>
        <taxon>Kingdonia</taxon>
    </lineage>
</organism>
<keyword evidence="9" id="KW-0472">Membrane</keyword>
<dbReference type="PANTHER" id="PTHR45760">
    <property type="entry name" value="FI19922P1-RELATED"/>
    <property type="match status" value="1"/>
</dbReference>
<evidence type="ECO:0000313" key="11">
    <source>
        <dbReference type="Proteomes" id="UP000541444"/>
    </source>
</evidence>
<comment type="caution">
    <text evidence="10">The sequence shown here is derived from an EMBL/GenBank/DDBJ whole genome shotgun (WGS) entry which is preliminary data.</text>
</comment>
<evidence type="ECO:0000256" key="3">
    <source>
        <dbReference type="ARBA" id="ARBA00022448"/>
    </source>
</evidence>
<keyword evidence="11" id="KW-1185">Reference proteome</keyword>
<dbReference type="EMBL" id="JACGCM010000375">
    <property type="protein sequence ID" value="KAF6172985.1"/>
    <property type="molecule type" value="Genomic_DNA"/>
</dbReference>
<evidence type="ECO:0000256" key="6">
    <source>
        <dbReference type="ARBA" id="ARBA00022792"/>
    </source>
</evidence>
<evidence type="ECO:0000256" key="4">
    <source>
        <dbReference type="ARBA" id="ARBA00022692"/>
    </source>
</evidence>
<evidence type="ECO:0000256" key="9">
    <source>
        <dbReference type="ARBA" id="ARBA00023136"/>
    </source>
</evidence>
<dbReference type="SUPFAM" id="SSF103506">
    <property type="entry name" value="Mitochondrial carrier"/>
    <property type="match status" value="1"/>
</dbReference>
<proteinExistence type="inferred from homology"/>
<comment type="subcellular location">
    <subcellularLocation>
        <location evidence="1">Mitochondrion inner membrane</location>
        <topology evidence="1">Multi-pass membrane protein</topology>
    </subcellularLocation>
</comment>
<keyword evidence="3" id="KW-0813">Transport</keyword>
<evidence type="ECO:0000256" key="2">
    <source>
        <dbReference type="ARBA" id="ARBA00006375"/>
    </source>
</evidence>
<evidence type="ECO:0000256" key="1">
    <source>
        <dbReference type="ARBA" id="ARBA00004448"/>
    </source>
</evidence>
<evidence type="ECO:0000256" key="7">
    <source>
        <dbReference type="ARBA" id="ARBA00022989"/>
    </source>
</evidence>
<accession>A0A7J7P0M4</accession>
<evidence type="ECO:0000256" key="5">
    <source>
        <dbReference type="ARBA" id="ARBA00022737"/>
    </source>
</evidence>
<keyword evidence="8" id="KW-0496">Mitochondrion</keyword>
<keyword evidence="4" id="KW-0812">Transmembrane</keyword>
<dbReference type="Gene3D" id="1.50.40.10">
    <property type="entry name" value="Mitochondrial carrier domain"/>
    <property type="match status" value="1"/>
</dbReference>
<name>A0A7J7P0M4_9MAGN</name>
<dbReference type="PANTHER" id="PTHR45760:SF2">
    <property type="entry name" value="FI19922P1-RELATED"/>
    <property type="match status" value="1"/>
</dbReference>
<evidence type="ECO:0000256" key="8">
    <source>
        <dbReference type="ARBA" id="ARBA00023128"/>
    </source>
</evidence>
<dbReference type="OrthoDB" id="1743596at2759"/>